<evidence type="ECO:0008006" key="5">
    <source>
        <dbReference type="Google" id="ProtNLM"/>
    </source>
</evidence>
<dbReference type="PROSITE" id="PS51375">
    <property type="entry name" value="PPR"/>
    <property type="match status" value="3"/>
</dbReference>
<evidence type="ECO:0000313" key="4">
    <source>
        <dbReference type="Proteomes" id="UP000655225"/>
    </source>
</evidence>
<protein>
    <recommendedName>
        <fullName evidence="5">Pentatricopeptide repeat-containing protein</fullName>
    </recommendedName>
</protein>
<evidence type="ECO:0000256" key="1">
    <source>
        <dbReference type="ARBA" id="ARBA00022737"/>
    </source>
</evidence>
<dbReference type="PANTHER" id="PTHR46935:SF2">
    <property type="entry name" value="PENTACOTRIPEPTIDE-REPEAT REGION OF PRORP DOMAIN-CONTAINING PROTEIN"/>
    <property type="match status" value="1"/>
</dbReference>
<dbReference type="OMA" id="WKFSRLM"/>
<proteinExistence type="predicted"/>
<evidence type="ECO:0000313" key="3">
    <source>
        <dbReference type="EMBL" id="KAF8404873.1"/>
    </source>
</evidence>
<dbReference type="AlphaFoldDB" id="A0A834ZGQ0"/>
<dbReference type="Proteomes" id="UP000655225">
    <property type="component" value="Unassembled WGS sequence"/>
</dbReference>
<evidence type="ECO:0000256" key="2">
    <source>
        <dbReference type="PROSITE-ProRule" id="PRU00708"/>
    </source>
</evidence>
<gene>
    <name evidence="3" type="ORF">HHK36_009768</name>
</gene>
<dbReference type="GO" id="GO:0009507">
    <property type="term" value="C:chloroplast"/>
    <property type="evidence" value="ECO:0007669"/>
    <property type="project" value="TreeGrafter"/>
</dbReference>
<organism evidence="3 4">
    <name type="scientific">Tetracentron sinense</name>
    <name type="common">Spur-leaf</name>
    <dbReference type="NCBI Taxonomy" id="13715"/>
    <lineage>
        <taxon>Eukaryota</taxon>
        <taxon>Viridiplantae</taxon>
        <taxon>Streptophyta</taxon>
        <taxon>Embryophyta</taxon>
        <taxon>Tracheophyta</taxon>
        <taxon>Spermatophyta</taxon>
        <taxon>Magnoliopsida</taxon>
        <taxon>Trochodendrales</taxon>
        <taxon>Trochodendraceae</taxon>
        <taxon>Tetracentron</taxon>
    </lineage>
</organism>
<dbReference type="InterPro" id="IPR044645">
    <property type="entry name" value="DG1/EMB2279-like"/>
</dbReference>
<feature type="repeat" description="PPR" evidence="2">
    <location>
        <begin position="340"/>
        <end position="374"/>
    </location>
</feature>
<feature type="repeat" description="PPR" evidence="2">
    <location>
        <begin position="410"/>
        <end position="444"/>
    </location>
</feature>
<dbReference type="GO" id="GO:0009658">
    <property type="term" value="P:chloroplast organization"/>
    <property type="evidence" value="ECO:0007669"/>
    <property type="project" value="InterPro"/>
</dbReference>
<accession>A0A834ZGQ0</accession>
<dbReference type="Gene3D" id="1.25.40.10">
    <property type="entry name" value="Tetratricopeptide repeat domain"/>
    <property type="match status" value="3"/>
</dbReference>
<dbReference type="Pfam" id="PF01535">
    <property type="entry name" value="PPR"/>
    <property type="match status" value="3"/>
</dbReference>
<sequence length="865" mass="97809">MEASSGAPRIPTPSFEPNAEKIKRKLLQHGVFPTPKIIHTLRKKEIQKSNRKLKRIADKTLDKPLSDSITTAEEAHFQTLACEYRGVMKEFKAKTGDKNGVLMVGKPWERVERVGLKELANSSKEYSGEKLKGEQLEELGEFLTQRNRDDFRWLLDDDIEAGGCLEIESERRFPAKRRGGDADAIRFLIDRLSATDLSMRDWKFSRLMNQSGLQFTEEHMLKIIEGLGALGNWRHSLSVVEWVYNCKDRKHHKSRFVYTKLLAVLGKARRPSEALQIFNLMREDCHIYPDLPAYRSIAVTLGQAGLLKELLNIIERMRQKPTKRTKNVHRKNWDPCLEPDVVVFNAVLNACVPSHQWKGVSWVLEQLRKNGLKPNGATYGLAMEVMLQSGKYDLVHKFFGKMRRSGEGPKSLTYKVLVRAFWEEGKVNEAVEAVRDMERRGVVGTASVYYELACCLCNNGRWQEAMVEAENREFPSCFYVEVEKLKKLSLTKPLEVAFTGMIISSMDGGHVANCISIFEYMKDHCAPNIGTITAMLKVYGRNDMFAKAKGLFEETKRTKSGCDTYLDGGGISLTPDWYTYCSILEASASAYQWEYFEYVYKEMTVCGYQLDHNKHASLLVKASRAGKWHLLEHAFDSILEAGEIPHLSIFTEMVCQATAQHNYERAVILVNSMAHAPFQVTEKQWTDLFRRNGDRISREGLEKLLNTLGNSDVAKEATVSNLSRSLHSLCGSSASKDSLGHIAFSDVTTDKLLSHSSEGESDINKSVKIQNRSIDMENGNPNPIKNLPDIDSGGISVDCFDDRNSVPIAIENSQDATTDMAMDMLANRVGDSNRSELPSASEILKAWKKSREKDGIFFPFQIGRE</sequence>
<dbReference type="EMBL" id="JABCRI010000006">
    <property type="protein sequence ID" value="KAF8404873.1"/>
    <property type="molecule type" value="Genomic_DNA"/>
</dbReference>
<keyword evidence="4" id="KW-1185">Reference proteome</keyword>
<dbReference type="NCBIfam" id="TIGR00756">
    <property type="entry name" value="PPR"/>
    <property type="match status" value="1"/>
</dbReference>
<comment type="caution">
    <text evidence="3">The sequence shown here is derived from an EMBL/GenBank/DDBJ whole genome shotgun (WGS) entry which is preliminary data.</text>
</comment>
<dbReference type="PANTHER" id="PTHR46935">
    <property type="entry name" value="OS01G0674700 PROTEIN"/>
    <property type="match status" value="1"/>
</dbReference>
<dbReference type="InterPro" id="IPR002885">
    <property type="entry name" value="PPR_rpt"/>
</dbReference>
<dbReference type="OrthoDB" id="1904535at2759"/>
<keyword evidence="1" id="KW-0677">Repeat</keyword>
<name>A0A834ZGQ0_TETSI</name>
<dbReference type="Pfam" id="PF13812">
    <property type="entry name" value="PPR_3"/>
    <property type="match status" value="1"/>
</dbReference>
<dbReference type="InterPro" id="IPR011990">
    <property type="entry name" value="TPR-like_helical_dom_sf"/>
</dbReference>
<feature type="repeat" description="PPR" evidence="2">
    <location>
        <begin position="375"/>
        <end position="409"/>
    </location>
</feature>
<reference evidence="3 4" key="1">
    <citation type="submission" date="2020-04" db="EMBL/GenBank/DDBJ databases">
        <title>Plant Genome Project.</title>
        <authorList>
            <person name="Zhang R.-G."/>
        </authorList>
    </citation>
    <scope>NUCLEOTIDE SEQUENCE [LARGE SCALE GENOMIC DNA]</scope>
    <source>
        <strain evidence="3">YNK0</strain>
        <tissue evidence="3">Leaf</tissue>
    </source>
</reference>